<dbReference type="Gene3D" id="3.40.190.10">
    <property type="entry name" value="Periplasmic binding protein-like II"/>
    <property type="match status" value="2"/>
</dbReference>
<feature type="non-terminal residue" evidence="1">
    <location>
        <position position="293"/>
    </location>
</feature>
<feature type="non-terminal residue" evidence="1">
    <location>
        <position position="1"/>
    </location>
</feature>
<accession>A0A699YS43</accession>
<reference evidence="1 2" key="1">
    <citation type="submission" date="2020-02" db="EMBL/GenBank/DDBJ databases">
        <title>Draft genome sequence of Haematococcus lacustris strain NIES-144.</title>
        <authorList>
            <person name="Morimoto D."/>
            <person name="Nakagawa S."/>
            <person name="Yoshida T."/>
            <person name="Sawayama S."/>
        </authorList>
    </citation>
    <scope>NUCLEOTIDE SEQUENCE [LARGE SCALE GENOMIC DNA]</scope>
    <source>
        <strain evidence="1 2">NIES-144</strain>
    </source>
</reference>
<proteinExistence type="predicted"/>
<gene>
    <name evidence="1" type="ORF">HaLaN_04791</name>
</gene>
<dbReference type="PANTHER" id="PTHR43649:SF12">
    <property type="entry name" value="DIACETYLCHITOBIOSE BINDING PROTEIN DASA"/>
    <property type="match status" value="1"/>
</dbReference>
<name>A0A699YS43_HAELA</name>
<dbReference type="InterPro" id="IPR050490">
    <property type="entry name" value="Bact_solute-bd_prot1"/>
</dbReference>
<evidence type="ECO:0000313" key="1">
    <source>
        <dbReference type="EMBL" id="GFH09614.1"/>
    </source>
</evidence>
<sequence>MLAKCFPSATAPLRASDTQGSAQGYDVVMFSSLMMGDIASSGALVDLAPYISNDTDQVVAWSDYPPFYTASSMFKDQVVGIPFVQTPLMMYVNWPLLTSVYNISKPSLKEFGRLSFYPDTWQELAAVMRQVNATASDPVTGMPRHALCMPGEADSGFLFTAVLTSIMQTGGTSQGWLYDPLTLEPLTNNTAMLKVLEVMQLTMSPLPASTEVLDRSTMQLVPCTAQLCNSQRATKQPRRVQGLLAYEFPEPENTPGISSWSRQGYNYTDVVSYSTALEQVIAMPFVAMDFRVA</sequence>
<organism evidence="1 2">
    <name type="scientific">Haematococcus lacustris</name>
    <name type="common">Green alga</name>
    <name type="synonym">Haematococcus pluvialis</name>
    <dbReference type="NCBI Taxonomy" id="44745"/>
    <lineage>
        <taxon>Eukaryota</taxon>
        <taxon>Viridiplantae</taxon>
        <taxon>Chlorophyta</taxon>
        <taxon>core chlorophytes</taxon>
        <taxon>Chlorophyceae</taxon>
        <taxon>CS clade</taxon>
        <taxon>Chlamydomonadales</taxon>
        <taxon>Haematococcaceae</taxon>
        <taxon>Haematococcus</taxon>
    </lineage>
</organism>
<dbReference type="Proteomes" id="UP000485058">
    <property type="component" value="Unassembled WGS sequence"/>
</dbReference>
<dbReference type="PANTHER" id="PTHR43649">
    <property type="entry name" value="ARABINOSE-BINDING PROTEIN-RELATED"/>
    <property type="match status" value="1"/>
</dbReference>
<dbReference type="Pfam" id="PF13416">
    <property type="entry name" value="SBP_bac_8"/>
    <property type="match status" value="1"/>
</dbReference>
<keyword evidence="2" id="KW-1185">Reference proteome</keyword>
<dbReference type="InterPro" id="IPR006059">
    <property type="entry name" value="SBP"/>
</dbReference>
<comment type="caution">
    <text evidence="1">The sequence shown here is derived from an EMBL/GenBank/DDBJ whole genome shotgun (WGS) entry which is preliminary data.</text>
</comment>
<dbReference type="AlphaFoldDB" id="A0A699YS43"/>
<evidence type="ECO:0000313" key="2">
    <source>
        <dbReference type="Proteomes" id="UP000485058"/>
    </source>
</evidence>
<dbReference type="SUPFAM" id="SSF53850">
    <property type="entry name" value="Periplasmic binding protein-like II"/>
    <property type="match status" value="1"/>
</dbReference>
<protein>
    <submittedName>
        <fullName evidence="1">Carbohydrate ABC transporter substrate-binding protein, CUT1 family</fullName>
    </submittedName>
</protein>
<dbReference type="EMBL" id="BLLF01000248">
    <property type="protein sequence ID" value="GFH09614.1"/>
    <property type="molecule type" value="Genomic_DNA"/>
</dbReference>